<evidence type="ECO:0000256" key="7">
    <source>
        <dbReference type="SAM" id="MobiDB-lite"/>
    </source>
</evidence>
<keyword evidence="6" id="KW-0963">Cytoplasm</keyword>
<evidence type="ECO:0000313" key="8">
    <source>
        <dbReference type="EMBL" id="WCO65228.1"/>
    </source>
</evidence>
<dbReference type="SUPFAM" id="SSF53335">
    <property type="entry name" value="S-adenosyl-L-methionine-dependent methyltransferases"/>
    <property type="match status" value="1"/>
</dbReference>
<dbReference type="RefSeq" id="WP_272734753.1">
    <property type="nucleotide sequence ID" value="NZ_CP116942.1"/>
</dbReference>
<dbReference type="InterPro" id="IPR002903">
    <property type="entry name" value="RsmH"/>
</dbReference>
<feature type="binding site" evidence="6">
    <location>
        <position position="68"/>
    </location>
    <ligand>
        <name>S-adenosyl-L-methionine</name>
        <dbReference type="ChEBI" id="CHEBI:59789"/>
    </ligand>
</feature>
<comment type="catalytic activity">
    <reaction evidence="6">
        <text>cytidine(1402) in 16S rRNA + S-adenosyl-L-methionine = N(4)-methylcytidine(1402) in 16S rRNA + S-adenosyl-L-homocysteine + H(+)</text>
        <dbReference type="Rhea" id="RHEA:42928"/>
        <dbReference type="Rhea" id="RHEA-COMP:10286"/>
        <dbReference type="Rhea" id="RHEA-COMP:10287"/>
        <dbReference type="ChEBI" id="CHEBI:15378"/>
        <dbReference type="ChEBI" id="CHEBI:57856"/>
        <dbReference type="ChEBI" id="CHEBI:59789"/>
        <dbReference type="ChEBI" id="CHEBI:74506"/>
        <dbReference type="ChEBI" id="CHEBI:82748"/>
        <dbReference type="EC" id="2.1.1.199"/>
    </reaction>
</comment>
<reference evidence="8" key="1">
    <citation type="submission" date="2023-01" db="EMBL/GenBank/DDBJ databases">
        <title>The diversity of Class Acidimicrobiia in South China Sea sediment environments and the proposal of Iamia marina sp. nov., a novel species of the genus Iamia.</title>
        <authorList>
            <person name="He Y."/>
            <person name="Tian X."/>
        </authorList>
    </citation>
    <scope>NUCLEOTIDE SEQUENCE</scope>
    <source>
        <strain evidence="8">DSM 19957</strain>
    </source>
</reference>
<dbReference type="KEGG" id="ima:PO878_12035"/>
<dbReference type="GO" id="GO:0071424">
    <property type="term" value="F:rRNA (cytosine-N4-)-methyltransferase activity"/>
    <property type="evidence" value="ECO:0007669"/>
    <property type="project" value="UniProtKB-UniRule"/>
</dbReference>
<feature type="region of interest" description="Disordered" evidence="7">
    <location>
        <begin position="125"/>
        <end position="145"/>
    </location>
</feature>
<comment type="function">
    <text evidence="6">Specifically methylates the N4 position of cytidine in position 1402 (C1402) of 16S rRNA.</text>
</comment>
<keyword evidence="4 6" id="KW-0808">Transferase</keyword>
<accession>A0AAF0BTU8</accession>
<evidence type="ECO:0000256" key="3">
    <source>
        <dbReference type="ARBA" id="ARBA00022603"/>
    </source>
</evidence>
<feature type="binding site" evidence="6">
    <location>
        <begin position="49"/>
        <end position="51"/>
    </location>
    <ligand>
        <name>S-adenosyl-L-methionine</name>
        <dbReference type="ChEBI" id="CHEBI:59789"/>
    </ligand>
</feature>
<keyword evidence="3 6" id="KW-0489">Methyltransferase</keyword>
<comment type="similarity">
    <text evidence="1 6">Belongs to the methyltransferase superfamily. RsmH family.</text>
</comment>
<feature type="binding site" evidence="6">
    <location>
        <position position="116"/>
    </location>
    <ligand>
        <name>S-adenosyl-L-methionine</name>
        <dbReference type="ChEBI" id="CHEBI:59789"/>
    </ligand>
</feature>
<dbReference type="InterPro" id="IPR029063">
    <property type="entry name" value="SAM-dependent_MTases_sf"/>
</dbReference>
<dbReference type="Gene3D" id="3.40.50.150">
    <property type="entry name" value="Vaccinia Virus protein VP39"/>
    <property type="match status" value="1"/>
</dbReference>
<proteinExistence type="inferred from homology"/>
<protein>
    <recommendedName>
        <fullName evidence="6">Ribosomal RNA small subunit methyltransferase H</fullName>
        <ecNumber evidence="6">2.1.1.199</ecNumber>
    </recommendedName>
    <alternativeName>
        <fullName evidence="6">16S rRNA m(4)C1402 methyltransferase</fullName>
    </alternativeName>
    <alternativeName>
        <fullName evidence="6">rRNA (cytosine-N(4)-)-methyltransferase RsmH</fullName>
    </alternativeName>
</protein>
<gene>
    <name evidence="6 8" type="primary">rsmH</name>
    <name evidence="8" type="ORF">PO878_12035</name>
</gene>
<dbReference type="PIRSF" id="PIRSF004486">
    <property type="entry name" value="MraW"/>
    <property type="match status" value="1"/>
</dbReference>
<keyword evidence="5 6" id="KW-0949">S-adenosyl-L-methionine</keyword>
<dbReference type="EMBL" id="CP116942">
    <property type="protein sequence ID" value="WCO65228.1"/>
    <property type="molecule type" value="Genomic_DNA"/>
</dbReference>
<dbReference type="NCBIfam" id="TIGR00006">
    <property type="entry name" value="16S rRNA (cytosine(1402)-N(4))-methyltransferase RsmH"/>
    <property type="match status" value="1"/>
</dbReference>
<dbReference type="GO" id="GO:0005737">
    <property type="term" value="C:cytoplasm"/>
    <property type="evidence" value="ECO:0007669"/>
    <property type="project" value="UniProtKB-SubCell"/>
</dbReference>
<dbReference type="PANTHER" id="PTHR11265">
    <property type="entry name" value="S-ADENOSYL-METHYLTRANSFERASE MRAW"/>
    <property type="match status" value="1"/>
</dbReference>
<organism evidence="8 9">
    <name type="scientific">Iamia majanohamensis</name>
    <dbReference type="NCBI Taxonomy" id="467976"/>
    <lineage>
        <taxon>Bacteria</taxon>
        <taxon>Bacillati</taxon>
        <taxon>Actinomycetota</taxon>
        <taxon>Acidimicrobiia</taxon>
        <taxon>Acidimicrobiales</taxon>
        <taxon>Iamiaceae</taxon>
        <taxon>Iamia</taxon>
    </lineage>
</organism>
<comment type="subcellular location">
    <subcellularLocation>
        <location evidence="6">Cytoplasm</location>
    </subcellularLocation>
</comment>
<evidence type="ECO:0000256" key="4">
    <source>
        <dbReference type="ARBA" id="ARBA00022679"/>
    </source>
</evidence>
<dbReference type="Gene3D" id="1.10.150.170">
    <property type="entry name" value="Putative methyltransferase TM0872, insert domain"/>
    <property type="match status" value="1"/>
</dbReference>
<dbReference type="Pfam" id="PF01795">
    <property type="entry name" value="Methyltransf_5"/>
    <property type="match status" value="1"/>
</dbReference>
<dbReference type="EC" id="2.1.1.199" evidence="6"/>
<evidence type="ECO:0000256" key="1">
    <source>
        <dbReference type="ARBA" id="ARBA00010396"/>
    </source>
</evidence>
<evidence type="ECO:0000256" key="2">
    <source>
        <dbReference type="ARBA" id="ARBA00022552"/>
    </source>
</evidence>
<dbReference type="AlphaFoldDB" id="A0AAF0BTU8"/>
<keyword evidence="9" id="KW-1185">Reference proteome</keyword>
<name>A0AAF0BTU8_9ACTN</name>
<dbReference type="GO" id="GO:0070475">
    <property type="term" value="P:rRNA base methylation"/>
    <property type="evidence" value="ECO:0007669"/>
    <property type="project" value="UniProtKB-UniRule"/>
</dbReference>
<evidence type="ECO:0000256" key="5">
    <source>
        <dbReference type="ARBA" id="ARBA00022691"/>
    </source>
</evidence>
<evidence type="ECO:0000256" key="6">
    <source>
        <dbReference type="HAMAP-Rule" id="MF_01007"/>
    </source>
</evidence>
<keyword evidence="2 6" id="KW-0698">rRNA processing</keyword>
<dbReference type="SUPFAM" id="SSF81799">
    <property type="entry name" value="Putative methyltransferase TM0872, insert domain"/>
    <property type="match status" value="1"/>
</dbReference>
<dbReference type="PANTHER" id="PTHR11265:SF0">
    <property type="entry name" value="12S RRNA N4-METHYLCYTIDINE METHYLTRANSFERASE"/>
    <property type="match status" value="1"/>
</dbReference>
<dbReference type="HAMAP" id="MF_01007">
    <property type="entry name" value="16SrRNA_methyltr_H"/>
    <property type="match status" value="1"/>
</dbReference>
<evidence type="ECO:0000313" key="9">
    <source>
        <dbReference type="Proteomes" id="UP001216390"/>
    </source>
</evidence>
<sequence>MVLAMADHETPDTRRGGGHDHVPVLAAEVASVFAATDGGTYVDLTVGLGGHAALLLDAHPGLRLVGIDRDRDALAIAAERLARFGSRVSLHHARSDGLPAVLDAAGADDVTAVLADLGVSSPQVDRPERGFSYRSDRDGPLDMRMDQTRGRTAADLLAEVDEDALVRALRDLADEPHARRVARALVEAEPRTTSELAEAVRGALPAARRRRGDPAKRVFQAVRILVNDEIGTLDRTLDLALDALVPGGRLAVISFHSVEDRMVKTRFRAAADGGCTCPEGLPCVCGAEPTHRLLRRKPWVADDAERAANPRASSARLRAVEALAPGETP</sequence>
<comment type="caution">
    <text evidence="6">Lacks conserved residue(s) required for the propagation of feature annotation.</text>
</comment>
<dbReference type="InterPro" id="IPR023397">
    <property type="entry name" value="SAM-dep_MeTrfase_MraW_recog"/>
</dbReference>
<feature type="binding site" evidence="6">
    <location>
        <position position="123"/>
    </location>
    <ligand>
        <name>S-adenosyl-L-methionine</name>
        <dbReference type="ChEBI" id="CHEBI:59789"/>
    </ligand>
</feature>
<dbReference type="Proteomes" id="UP001216390">
    <property type="component" value="Chromosome"/>
</dbReference>